<evidence type="ECO:0000313" key="5">
    <source>
        <dbReference type="Proteomes" id="UP000261580"/>
    </source>
</evidence>
<sequence>RVAKKSNGVAKPKPFFPPNTYAGDKHAFYFEVCHCLRTLSWLCIMRCCFLSAGSSFLFVNTSGRYGGQRAQLLLPPLRENDTHCLSFLFYQVGGREGAVPATLNVYIKGTPLGVPVFNSSGPAYHIWKGVELAVSTFWPNHYEVNHPNANTHVYF</sequence>
<dbReference type="Pfam" id="PF00629">
    <property type="entry name" value="MAM"/>
    <property type="match status" value="1"/>
</dbReference>
<dbReference type="STRING" id="32507.ENSNBRP00000001608"/>
<reference evidence="4" key="2">
    <citation type="submission" date="2025-09" db="UniProtKB">
        <authorList>
            <consortium name="Ensembl"/>
        </authorList>
    </citation>
    <scope>IDENTIFICATION</scope>
</reference>
<name>A0A3Q4G624_NEOBR</name>
<dbReference type="InterPro" id="IPR051622">
    <property type="entry name" value="R-tyr_protein_phosphatases"/>
</dbReference>
<reference evidence="4" key="1">
    <citation type="submission" date="2025-08" db="UniProtKB">
        <authorList>
            <consortium name="Ensembl"/>
        </authorList>
    </citation>
    <scope>IDENTIFICATION</scope>
</reference>
<evidence type="ECO:0000256" key="1">
    <source>
        <dbReference type="ARBA" id="ARBA00022737"/>
    </source>
</evidence>
<dbReference type="GO" id="GO:0016020">
    <property type="term" value="C:membrane"/>
    <property type="evidence" value="ECO:0007669"/>
    <property type="project" value="InterPro"/>
</dbReference>
<dbReference type="Proteomes" id="UP000261580">
    <property type="component" value="Unassembled WGS sequence"/>
</dbReference>
<dbReference type="Gene3D" id="2.60.120.200">
    <property type="match status" value="1"/>
</dbReference>
<evidence type="ECO:0000256" key="2">
    <source>
        <dbReference type="ARBA" id="ARBA00023157"/>
    </source>
</evidence>
<dbReference type="PRINTS" id="PR00020">
    <property type="entry name" value="MAMDOMAIN"/>
</dbReference>
<keyword evidence="2" id="KW-1015">Disulfide bond</keyword>
<dbReference type="Bgee" id="ENSNBRG00000001306">
    <property type="expression patterns" value="Expressed in heart and 4 other cell types or tissues"/>
</dbReference>
<feature type="domain" description="MAM" evidence="3">
    <location>
        <begin position="51"/>
        <end position="144"/>
    </location>
</feature>
<dbReference type="InterPro" id="IPR000998">
    <property type="entry name" value="MAM_dom"/>
</dbReference>
<dbReference type="Ensembl" id="ENSNBRT00000001674.1">
    <property type="protein sequence ID" value="ENSNBRP00000001608.1"/>
    <property type="gene ID" value="ENSNBRG00000001306.1"/>
</dbReference>
<dbReference type="PANTHER" id="PTHR24051">
    <property type="entry name" value="SUSHI DOMAIN-CONTAINING PROTEIN 1"/>
    <property type="match status" value="1"/>
</dbReference>
<evidence type="ECO:0000259" key="3">
    <source>
        <dbReference type="PROSITE" id="PS50060"/>
    </source>
</evidence>
<proteinExistence type="predicted"/>
<dbReference type="AlphaFoldDB" id="A0A3Q4G624"/>
<dbReference type="PROSITE" id="PS50060">
    <property type="entry name" value="MAM_2"/>
    <property type="match status" value="1"/>
</dbReference>
<dbReference type="GeneTree" id="ENSGT00940000155020"/>
<keyword evidence="5" id="KW-1185">Reference proteome</keyword>
<accession>A0A3Q4G624</accession>
<organism evidence="4 5">
    <name type="scientific">Neolamprologus brichardi</name>
    <name type="common">Fairy cichlid</name>
    <name type="synonym">Lamprologus brichardi</name>
    <dbReference type="NCBI Taxonomy" id="32507"/>
    <lineage>
        <taxon>Eukaryota</taxon>
        <taxon>Metazoa</taxon>
        <taxon>Chordata</taxon>
        <taxon>Craniata</taxon>
        <taxon>Vertebrata</taxon>
        <taxon>Euteleostomi</taxon>
        <taxon>Actinopterygii</taxon>
        <taxon>Neopterygii</taxon>
        <taxon>Teleostei</taxon>
        <taxon>Neoteleostei</taxon>
        <taxon>Acanthomorphata</taxon>
        <taxon>Ovalentaria</taxon>
        <taxon>Cichlomorphae</taxon>
        <taxon>Cichliformes</taxon>
        <taxon>Cichlidae</taxon>
        <taxon>African cichlids</taxon>
        <taxon>Pseudocrenilabrinae</taxon>
        <taxon>Lamprologini</taxon>
        <taxon>Neolamprologus</taxon>
    </lineage>
</organism>
<keyword evidence="1" id="KW-0677">Repeat</keyword>
<dbReference type="SUPFAM" id="SSF49899">
    <property type="entry name" value="Concanavalin A-like lectins/glucanases"/>
    <property type="match status" value="1"/>
</dbReference>
<evidence type="ECO:0000313" key="4">
    <source>
        <dbReference type="Ensembl" id="ENSNBRP00000001608.1"/>
    </source>
</evidence>
<dbReference type="PANTHER" id="PTHR24051:SF11">
    <property type="entry name" value="PROTEIN TYROSINE PHOSPHATASE, RECEPTOR TYPE, M"/>
    <property type="match status" value="1"/>
</dbReference>
<dbReference type="SMART" id="SM00137">
    <property type="entry name" value="MAM"/>
    <property type="match status" value="1"/>
</dbReference>
<protein>
    <recommendedName>
        <fullName evidence="3">MAM domain-containing protein</fullName>
    </recommendedName>
</protein>
<dbReference type="InterPro" id="IPR013320">
    <property type="entry name" value="ConA-like_dom_sf"/>
</dbReference>
<dbReference type="OMA" id="CHCLRTL"/>